<protein>
    <submittedName>
        <fullName evidence="1">Uncharacterized protein</fullName>
    </submittedName>
</protein>
<dbReference type="EMBL" id="OIVN01003212">
    <property type="protein sequence ID" value="SPD09513.1"/>
    <property type="molecule type" value="Genomic_DNA"/>
</dbReference>
<organism evidence="1">
    <name type="scientific">Fagus sylvatica</name>
    <name type="common">Beechnut</name>
    <dbReference type="NCBI Taxonomy" id="28930"/>
    <lineage>
        <taxon>Eukaryota</taxon>
        <taxon>Viridiplantae</taxon>
        <taxon>Streptophyta</taxon>
        <taxon>Embryophyta</taxon>
        <taxon>Tracheophyta</taxon>
        <taxon>Spermatophyta</taxon>
        <taxon>Magnoliopsida</taxon>
        <taxon>eudicotyledons</taxon>
        <taxon>Gunneridae</taxon>
        <taxon>Pentapetalae</taxon>
        <taxon>rosids</taxon>
        <taxon>fabids</taxon>
        <taxon>Fagales</taxon>
        <taxon>Fagaceae</taxon>
        <taxon>Fagus</taxon>
    </lineage>
</organism>
<name>A0A2N9HCP0_FAGSY</name>
<gene>
    <name evidence="1" type="ORF">FSB_LOCUS37395</name>
</gene>
<sequence>MVHRDPVHYELSVDDAEKLPMGFFQTMAEMEVSRACKWQMRAMAPSKGVHRVDLQPIEVEQLGLIGEWDFM</sequence>
<accession>A0A2N9HCP0</accession>
<evidence type="ECO:0000313" key="1">
    <source>
        <dbReference type="EMBL" id="SPD09513.1"/>
    </source>
</evidence>
<reference evidence="1" key="1">
    <citation type="submission" date="2018-02" db="EMBL/GenBank/DDBJ databases">
        <authorList>
            <person name="Cohen D.B."/>
            <person name="Kent A.D."/>
        </authorList>
    </citation>
    <scope>NUCLEOTIDE SEQUENCE</scope>
</reference>
<dbReference type="AlphaFoldDB" id="A0A2N9HCP0"/>
<proteinExistence type="predicted"/>